<dbReference type="InterPro" id="IPR008532">
    <property type="entry name" value="NFACT_RNA-bd"/>
</dbReference>
<dbReference type="FunCoup" id="Q8TZ51">
    <property type="interactions" value="121"/>
</dbReference>
<feature type="domain" description="NFACT RNA-binding" evidence="2">
    <location>
        <begin position="474"/>
        <end position="570"/>
    </location>
</feature>
<keyword evidence="4" id="KW-1185">Reference proteome</keyword>
<keyword evidence="1" id="KW-0694">RNA-binding</keyword>
<dbReference type="NCBIfam" id="NF041120">
    <property type="entry name" value="RqcH_arch"/>
    <property type="match status" value="1"/>
</dbReference>
<dbReference type="STRING" id="190192.MK0088"/>
<dbReference type="PANTHER" id="PTHR15239:SF6">
    <property type="entry name" value="RIBOSOME QUALITY CONTROL COMPLEX SUBUNIT NEMF"/>
    <property type="match status" value="1"/>
</dbReference>
<reference evidence="3 4" key="1">
    <citation type="journal article" date="2002" name="Proc. Natl. Acad. Sci. U.S.A.">
        <title>The complete genome of hyperthermophile Methanopyrus kandleri AV19 and monophyly of archaeal methanogens.</title>
        <authorList>
            <person name="Slesarev A.I."/>
            <person name="Mezhevaya K.V."/>
            <person name="Makarova K.S."/>
            <person name="Polushin N.N."/>
            <person name="Shcherbinina O.V."/>
            <person name="Shakhova V.V."/>
            <person name="Belova G.I."/>
            <person name="Aravind L."/>
            <person name="Natale D.A."/>
            <person name="Rogozin I.B."/>
            <person name="Tatusov R.L."/>
            <person name="Wolf Y.I."/>
            <person name="Stetter K.O."/>
            <person name="Malykh A.G."/>
            <person name="Koonin E.V."/>
            <person name="Kozyavkin S.A."/>
        </authorList>
    </citation>
    <scope>NUCLEOTIDE SEQUENCE [LARGE SCALE GENOMIC DNA]</scope>
    <source>
        <strain evidence="4">AV19 / DSM 6324 / JCM 9639 / NBRC 100938</strain>
    </source>
</reference>
<keyword evidence="1" id="KW-0648">Protein biosynthesis</keyword>
<dbReference type="Proteomes" id="UP000001826">
    <property type="component" value="Chromosome"/>
</dbReference>
<organism evidence="3 4">
    <name type="scientific">Methanopyrus kandleri (strain AV19 / DSM 6324 / JCM 9639 / NBRC 100938)</name>
    <dbReference type="NCBI Taxonomy" id="190192"/>
    <lineage>
        <taxon>Archaea</taxon>
        <taxon>Methanobacteriati</taxon>
        <taxon>Methanobacteriota</taxon>
        <taxon>Methanomada group</taxon>
        <taxon>Methanopyri</taxon>
        <taxon>Methanopyrales</taxon>
        <taxon>Methanopyraceae</taxon>
        <taxon>Methanopyrus</taxon>
    </lineage>
</organism>
<feature type="coiled-coil region" evidence="1">
    <location>
        <begin position="289"/>
        <end position="337"/>
    </location>
</feature>
<evidence type="ECO:0000259" key="2">
    <source>
        <dbReference type="Pfam" id="PF05670"/>
    </source>
</evidence>
<keyword evidence="1" id="KW-0699">rRNA-binding</keyword>
<keyword evidence="1" id="KW-0820">tRNA-binding</keyword>
<protein>
    <recommendedName>
        <fullName evidence="1">Archaeal Rqc2 homolog aRqcH</fullName>
        <shortName evidence="1">aRqcH</shortName>
    </recommendedName>
</protein>
<dbReference type="HOGENOM" id="CLU_003612_2_1_2"/>
<dbReference type="Pfam" id="PF05833">
    <property type="entry name" value="NFACT_N"/>
    <property type="match status" value="1"/>
</dbReference>
<dbReference type="GO" id="GO:0043023">
    <property type="term" value="F:ribosomal large subunit binding"/>
    <property type="evidence" value="ECO:0007669"/>
    <property type="project" value="UniProtKB-UniRule"/>
</dbReference>
<gene>
    <name evidence="1" type="primary">rqcH</name>
    <name evidence="3" type="ordered locus">MK0088</name>
</gene>
<comment type="subunit">
    <text evidence="1">Associates with stalled 50S ribosomal subunits.</text>
</comment>
<evidence type="ECO:0000313" key="3">
    <source>
        <dbReference type="EMBL" id="AAM01305.1"/>
    </source>
</evidence>
<keyword evidence="1" id="KW-0175">Coiled coil</keyword>
<dbReference type="EMBL" id="AE009439">
    <property type="protein sequence ID" value="AAM01305.1"/>
    <property type="molecule type" value="Genomic_DNA"/>
</dbReference>
<dbReference type="EnsemblBacteria" id="AAM01305">
    <property type="protein sequence ID" value="AAM01305"/>
    <property type="gene ID" value="MK0088"/>
</dbReference>
<dbReference type="InterPro" id="IPR043681">
    <property type="entry name" value="RqcH_archaeal"/>
</dbReference>
<dbReference type="GO" id="GO:0019843">
    <property type="term" value="F:rRNA binding"/>
    <property type="evidence" value="ECO:0007669"/>
    <property type="project" value="UniProtKB-UniRule"/>
</dbReference>
<dbReference type="InParanoid" id="Q8TZ51"/>
<name>Q8TZ51_METKA</name>
<feature type="coiled-coil region" evidence="1">
    <location>
        <begin position="414"/>
        <end position="448"/>
    </location>
</feature>
<dbReference type="GO" id="GO:1990112">
    <property type="term" value="C:RQC complex"/>
    <property type="evidence" value="ECO:0007669"/>
    <property type="project" value="TreeGrafter"/>
</dbReference>
<dbReference type="PANTHER" id="PTHR15239">
    <property type="entry name" value="NUCLEAR EXPORT MEDIATOR FACTOR NEMF"/>
    <property type="match status" value="1"/>
</dbReference>
<dbReference type="HAMAP" id="MF_00844_A">
    <property type="entry name" value="RqcH_A"/>
    <property type="match status" value="1"/>
</dbReference>
<dbReference type="PaxDb" id="190192-MK0088"/>
<dbReference type="KEGG" id="mka:MK0088"/>
<sequence length="671" mass="77555">MKAWSKEAMTSFDVRATARELDSLLEGALIDKIYQVGERELKVKVHVPGVGSHYLVWEPGMRVHLTWRPKPSPDQPTSVSQALRNTLSGDRIERVTQLGFDRILRFDLRSGRRVHVELLPKGTLAVTDENNVIERAFPARRFRNRAVVPGEVYEPPEGPPDPYELDRDAFLELLLEADRDLVRTLAVDVGLGGLYAEEVLLRAGLYERRESHASEFEEDELEELYETLRDLLEQISEGDLRPTLYRTTERDYVDVTPVPLERYSDELEMEEQDTFQRALDEYYVTKFLAEKEREVREEWEREKRRLERTIERQRSSIEQLRTKAEKLRGRANALYLNYNLVDGILSELRKAERKGYSLDEIKRRIQEAKGSGIEEVERIADIDVENRRVILRLPGENGEVTVPVPIDSDVHSTASKLFDRAKELERKAERAQEVLREQERELEKLLEEGPPEVELEELTVELTKRRKKDWYERFRWFISSDGFVVIGGSDAHTNEIILRRYLEEHDILVHAHVHGAPHVVIKTEGEEVPETTLREAAIFAASYSRAWRWGLKAADVYWVTADQVDKSAEAPHGGAIIRGKRNWFRRTELKVAIGVQEVEGGYRVMGGPVSAVKKHCMTYGVLEPGNERKSDVARRLFELFKKEVENLRRYLTVDDVMRAMPPGNARLLEVG</sequence>
<evidence type="ECO:0000313" key="4">
    <source>
        <dbReference type="Proteomes" id="UP000001826"/>
    </source>
</evidence>
<dbReference type="GO" id="GO:0072344">
    <property type="term" value="P:rescue of stalled ribosome"/>
    <property type="evidence" value="ECO:0007669"/>
    <property type="project" value="UniProtKB-UniRule"/>
</dbReference>
<dbReference type="InterPro" id="IPR051608">
    <property type="entry name" value="RQC_Subunit_NEMF"/>
</dbReference>
<dbReference type="Pfam" id="PF05670">
    <property type="entry name" value="NFACT-R_1"/>
    <property type="match status" value="1"/>
</dbReference>
<comment type="similarity">
    <text evidence="1">Belongs to the NEMF family.</text>
</comment>
<dbReference type="GO" id="GO:0000049">
    <property type="term" value="F:tRNA binding"/>
    <property type="evidence" value="ECO:0007669"/>
    <property type="project" value="UniProtKB-UniRule"/>
</dbReference>
<dbReference type="AlphaFoldDB" id="Q8TZ51"/>
<dbReference type="Gene3D" id="2.30.310.10">
    <property type="entry name" value="ibrinogen binding protein from staphylococcus aureus domain"/>
    <property type="match status" value="1"/>
</dbReference>
<dbReference type="PATRIC" id="fig|190192.8.peg.88"/>
<accession>Q8TZ51</accession>
<comment type="function">
    <text evidence="1">Probably part of the ribosome quality control system (RQC). May mediate the addition of alanine residues (Ala tailing) to incompletely synthesized nascent chains from stalled ribosomes, leading to their degradation.</text>
</comment>
<proteinExistence type="inferred from homology"/>
<evidence type="ECO:0000256" key="1">
    <source>
        <dbReference type="HAMAP-Rule" id="MF_00844"/>
    </source>
</evidence>